<dbReference type="AlphaFoldDB" id="A0A383RD80"/>
<dbReference type="PROSITE" id="PS50111">
    <property type="entry name" value="CHEMOTAXIS_TRANSDUC_2"/>
    <property type="match status" value="1"/>
</dbReference>
<dbReference type="CDD" id="cd11386">
    <property type="entry name" value="MCP_signal"/>
    <property type="match status" value="1"/>
</dbReference>
<dbReference type="PANTHER" id="PTHR32089:SF112">
    <property type="entry name" value="LYSOZYME-LIKE PROTEIN-RELATED"/>
    <property type="match status" value="1"/>
</dbReference>
<feature type="domain" description="HAMP" evidence="9">
    <location>
        <begin position="204"/>
        <end position="256"/>
    </location>
</feature>
<dbReference type="Pfam" id="PF00672">
    <property type="entry name" value="HAMP"/>
    <property type="match status" value="1"/>
</dbReference>
<dbReference type="EMBL" id="LS992241">
    <property type="protein sequence ID" value="SYX84930.1"/>
    <property type="molecule type" value="Genomic_DNA"/>
</dbReference>
<dbReference type="SMART" id="SM00304">
    <property type="entry name" value="HAMP"/>
    <property type="match status" value="1"/>
</dbReference>
<keyword evidence="7" id="KW-0812">Transmembrane</keyword>
<dbReference type="Proteomes" id="UP000304148">
    <property type="component" value="Chromosome"/>
</dbReference>
<evidence type="ECO:0000256" key="5">
    <source>
        <dbReference type="ARBA" id="ARBA00029447"/>
    </source>
</evidence>
<gene>
    <name evidence="10" type="ORF">PBLR_13352</name>
</gene>
<comment type="similarity">
    <text evidence="5">Belongs to the methyl-accepting chemotaxis (MCP) protein family.</text>
</comment>
<reference evidence="11" key="1">
    <citation type="submission" date="2018-08" db="EMBL/GenBank/DDBJ databases">
        <authorList>
            <person name="Chevrot R."/>
        </authorList>
    </citation>
    <scope>NUCLEOTIDE SEQUENCE [LARGE SCALE GENOMIC DNA]</scope>
</reference>
<evidence type="ECO:0000259" key="8">
    <source>
        <dbReference type="PROSITE" id="PS50111"/>
    </source>
</evidence>
<name>A0A383RD80_PAEAL</name>
<dbReference type="PROSITE" id="PS50885">
    <property type="entry name" value="HAMP"/>
    <property type="match status" value="1"/>
</dbReference>
<dbReference type="InterPro" id="IPR004089">
    <property type="entry name" value="MCPsignal_dom"/>
</dbReference>
<organism evidence="10 11">
    <name type="scientific">Paenibacillus alvei</name>
    <name type="common">Bacillus alvei</name>
    <dbReference type="NCBI Taxonomy" id="44250"/>
    <lineage>
        <taxon>Bacteria</taxon>
        <taxon>Bacillati</taxon>
        <taxon>Bacillota</taxon>
        <taxon>Bacilli</taxon>
        <taxon>Bacillales</taxon>
        <taxon>Paenibacillaceae</taxon>
        <taxon>Paenibacillus</taxon>
    </lineage>
</organism>
<evidence type="ECO:0000259" key="9">
    <source>
        <dbReference type="PROSITE" id="PS50885"/>
    </source>
</evidence>
<dbReference type="Gene3D" id="6.10.340.10">
    <property type="match status" value="1"/>
</dbReference>
<dbReference type="PANTHER" id="PTHR32089">
    <property type="entry name" value="METHYL-ACCEPTING CHEMOTAXIS PROTEIN MCPB"/>
    <property type="match status" value="1"/>
</dbReference>
<keyword evidence="7" id="KW-1133">Transmembrane helix</keyword>
<evidence type="ECO:0000256" key="2">
    <source>
        <dbReference type="ARBA" id="ARBA00022475"/>
    </source>
</evidence>
<comment type="subcellular location">
    <subcellularLocation>
        <location evidence="1">Cell membrane</location>
    </subcellularLocation>
</comment>
<evidence type="ECO:0000256" key="7">
    <source>
        <dbReference type="SAM" id="Phobius"/>
    </source>
</evidence>
<evidence type="ECO:0000313" key="11">
    <source>
        <dbReference type="Proteomes" id="UP000304148"/>
    </source>
</evidence>
<feature type="transmembrane region" description="Helical" evidence="7">
    <location>
        <begin position="183"/>
        <end position="202"/>
    </location>
</feature>
<evidence type="ECO:0000256" key="1">
    <source>
        <dbReference type="ARBA" id="ARBA00004236"/>
    </source>
</evidence>
<dbReference type="Pfam" id="PF00015">
    <property type="entry name" value="MCPsignal"/>
    <property type="match status" value="1"/>
</dbReference>
<dbReference type="GO" id="GO:0007165">
    <property type="term" value="P:signal transduction"/>
    <property type="evidence" value="ECO:0007669"/>
    <property type="project" value="UniProtKB-KW"/>
</dbReference>
<evidence type="ECO:0000256" key="3">
    <source>
        <dbReference type="ARBA" id="ARBA00023136"/>
    </source>
</evidence>
<keyword evidence="2" id="KW-1003">Cell membrane</keyword>
<evidence type="ECO:0000256" key="4">
    <source>
        <dbReference type="ARBA" id="ARBA00023224"/>
    </source>
</evidence>
<proteinExistence type="inferred from homology"/>
<dbReference type="Gene3D" id="1.10.287.950">
    <property type="entry name" value="Methyl-accepting chemotaxis protein"/>
    <property type="match status" value="1"/>
</dbReference>
<dbReference type="GO" id="GO:0005886">
    <property type="term" value="C:plasma membrane"/>
    <property type="evidence" value="ECO:0007669"/>
    <property type="project" value="UniProtKB-SubCell"/>
</dbReference>
<dbReference type="CDD" id="cd06225">
    <property type="entry name" value="HAMP"/>
    <property type="match status" value="1"/>
</dbReference>
<feature type="transmembrane region" description="Helical" evidence="7">
    <location>
        <begin position="9"/>
        <end position="26"/>
    </location>
</feature>
<feature type="domain" description="Methyl-accepting transducer" evidence="8">
    <location>
        <begin position="275"/>
        <end position="511"/>
    </location>
</feature>
<dbReference type="InterPro" id="IPR003660">
    <property type="entry name" value="HAMP_dom"/>
</dbReference>
<evidence type="ECO:0000313" key="10">
    <source>
        <dbReference type="EMBL" id="SYX84930.1"/>
    </source>
</evidence>
<dbReference type="SMART" id="SM00283">
    <property type="entry name" value="MA"/>
    <property type="match status" value="1"/>
</dbReference>
<evidence type="ECO:0000256" key="6">
    <source>
        <dbReference type="PROSITE-ProRule" id="PRU00284"/>
    </source>
</evidence>
<dbReference type="RefSeq" id="WP_138186716.1">
    <property type="nucleotide sequence ID" value="NZ_LS992241.1"/>
</dbReference>
<keyword evidence="4 6" id="KW-0807">Transducer</keyword>
<protein>
    <submittedName>
        <fullName evidence="10">Methyl-accepting chemotaxis protein</fullName>
    </submittedName>
</protein>
<dbReference type="SUPFAM" id="SSF58104">
    <property type="entry name" value="Methyl-accepting chemotaxis protein (MCP) signaling domain"/>
    <property type="match status" value="1"/>
</dbReference>
<keyword evidence="3 7" id="KW-0472">Membrane</keyword>
<sequence length="562" mass="61410">MSIRWKNRIGFSIIVICMFAIFTYQYNASSNQLSTMKEIKERTLQSTLLADNMKLSVVQVQQWLTDIGVTRAQDGMDDGFNQAAKYVSQFQADVQHFKQLHPELSSKLDEIGGSFKKFYEMGQQMAHDYIDKGTEAGNQTMGSFDQASEQINKQMDDIRSQQLNRIQQAMDAVEQANRSHQTVLFTLLLATVLIAVTTAVVLTRSIARSMKQLNESARVIADGDLRHPIIRTANDEMGQLANSFEKMRVDLSQLISHVQSATDMVADSSEQLQQSVLQTTDATNQYSESMHRIAEGAEIQMRASAESARAVEEMAQGIARIAATSAEVADSALHTEKSASGGDELIRQAEQQIVAVHEANRNASYTVEQLSKQSAEIQQMVNVMTTIAAQIQLLALNASIEAAQAGEHGKGFAVVASEVRKLADQSKQAAGQIASLVGQVNEKMDAAVEAMEESTREVLLGQEAVLHARQSFQSITQSTEQVASQIQDVSASTEELSAGSEEVAAALSQLSDLAQHAFHESELLSSASQVTSTAMEDMNRSVTRLNGLAGELQAAVRHFKLS</sequence>
<accession>A0A383RD80</accession>